<feature type="coiled-coil region" evidence="1">
    <location>
        <begin position="310"/>
        <end position="351"/>
    </location>
</feature>
<dbReference type="InterPro" id="IPR039266">
    <property type="entry name" value="EN-1/SPM"/>
</dbReference>
<evidence type="ECO:0000313" key="4">
    <source>
        <dbReference type="Proteomes" id="UP000823388"/>
    </source>
</evidence>
<evidence type="ECO:0000313" key="3">
    <source>
        <dbReference type="EMBL" id="KAG2620885.1"/>
    </source>
</evidence>
<evidence type="ECO:0000256" key="2">
    <source>
        <dbReference type="SAM" id="MobiDB-lite"/>
    </source>
</evidence>
<organism evidence="3 4">
    <name type="scientific">Panicum virgatum</name>
    <name type="common">Blackwell switchgrass</name>
    <dbReference type="NCBI Taxonomy" id="38727"/>
    <lineage>
        <taxon>Eukaryota</taxon>
        <taxon>Viridiplantae</taxon>
        <taxon>Streptophyta</taxon>
        <taxon>Embryophyta</taxon>
        <taxon>Tracheophyta</taxon>
        <taxon>Spermatophyta</taxon>
        <taxon>Magnoliopsida</taxon>
        <taxon>Liliopsida</taxon>
        <taxon>Poales</taxon>
        <taxon>Poaceae</taxon>
        <taxon>PACMAD clade</taxon>
        <taxon>Panicoideae</taxon>
        <taxon>Panicodae</taxon>
        <taxon>Paniceae</taxon>
        <taxon>Panicinae</taxon>
        <taxon>Panicum</taxon>
        <taxon>Panicum sect. Hiantes</taxon>
    </lineage>
</organism>
<feature type="compositionally biased region" description="Acidic residues" evidence="2">
    <location>
        <begin position="416"/>
        <end position="429"/>
    </location>
</feature>
<dbReference type="PANTHER" id="PTHR33157">
    <property type="entry name" value="AUTONOMOUS TRANSPOSABLE ELEMENT EN-1 MOSAIC PROTEIN-RELATED"/>
    <property type="match status" value="1"/>
</dbReference>
<gene>
    <name evidence="3" type="ORF">PVAP13_3NG201900</name>
</gene>
<sequence>MALANEDAPKRGRGERRRTKLRLPSRDGKVQLRPIGSTQFSYVNYNPKDYKYGSQVGVILKRLYPGVVKIYDQEGRVIHTRAACSWNDYSWKKNECGVTYARLVKQEFWNLFTVGRQHRRKAARNLEAYLVKRVSDLIHQARLDAVKLYFSKNQEKSWEYLSHYWTTEEYFNKRKKAQDSRLKSEENVAHNRGGSRPWTETQQFLEYKYGPEKAGTVNTYAVMKSGIRNVDNIGNSAPIQSQKAQKHLEDYKAKAQPDEKSQEFDAKVLYHMEGGLRHGRVPIGHGAVDKDDVLAAGKSSNIQQANSAAYRCAVQENEQLRETNEELLETNEQLKETNEQLKESNEILIEENDFGNEPPADLLNRLANIDARRHQGTGSSHAGSHQGGWHNNGNGNGTGCGNGGGEDSDGMHGGDSCDDDYSDTDEDDGGSSKDMED</sequence>
<comment type="caution">
    <text evidence="3">The sequence shown here is derived from an EMBL/GenBank/DDBJ whole genome shotgun (WGS) entry which is preliminary data.</text>
</comment>
<feature type="region of interest" description="Disordered" evidence="2">
    <location>
        <begin position="1"/>
        <end position="23"/>
    </location>
</feature>
<name>A0A8T0UFY8_PANVG</name>
<keyword evidence="1" id="KW-0175">Coiled coil</keyword>
<dbReference type="PANTHER" id="PTHR33157:SF10">
    <property type="entry name" value="TRANSPOSASE MUDR PLANT DOMAIN-CONTAINING PROTEIN"/>
    <property type="match status" value="1"/>
</dbReference>
<keyword evidence="4" id="KW-1185">Reference proteome</keyword>
<dbReference type="AlphaFoldDB" id="A0A8T0UFY8"/>
<feature type="compositionally biased region" description="Low complexity" evidence="2">
    <location>
        <begin position="383"/>
        <end position="393"/>
    </location>
</feature>
<reference evidence="3" key="1">
    <citation type="submission" date="2020-05" db="EMBL/GenBank/DDBJ databases">
        <title>WGS assembly of Panicum virgatum.</title>
        <authorList>
            <person name="Lovell J.T."/>
            <person name="Jenkins J."/>
            <person name="Shu S."/>
            <person name="Juenger T.E."/>
            <person name="Schmutz J."/>
        </authorList>
    </citation>
    <scope>NUCLEOTIDE SEQUENCE</scope>
    <source>
        <strain evidence="3">AP13</strain>
    </source>
</reference>
<feature type="compositionally biased region" description="Gly residues" evidence="2">
    <location>
        <begin position="394"/>
        <end position="405"/>
    </location>
</feature>
<feature type="compositionally biased region" description="Basic residues" evidence="2">
    <location>
        <begin position="13"/>
        <end position="23"/>
    </location>
</feature>
<dbReference type="EMBL" id="CM029042">
    <property type="protein sequence ID" value="KAG2620885.1"/>
    <property type="molecule type" value="Genomic_DNA"/>
</dbReference>
<accession>A0A8T0UFY8</accession>
<protein>
    <submittedName>
        <fullName evidence="3">Uncharacterized protein</fullName>
    </submittedName>
</protein>
<proteinExistence type="predicted"/>
<dbReference type="GO" id="GO:0032196">
    <property type="term" value="P:transposition"/>
    <property type="evidence" value="ECO:0007669"/>
    <property type="project" value="InterPro"/>
</dbReference>
<dbReference type="Proteomes" id="UP000823388">
    <property type="component" value="Chromosome 3N"/>
</dbReference>
<feature type="region of interest" description="Disordered" evidence="2">
    <location>
        <begin position="374"/>
        <end position="437"/>
    </location>
</feature>
<evidence type="ECO:0000256" key="1">
    <source>
        <dbReference type="SAM" id="Coils"/>
    </source>
</evidence>